<dbReference type="SUPFAM" id="SSF56235">
    <property type="entry name" value="N-terminal nucleophile aminohydrolases (Ntn hydrolases)"/>
    <property type="match status" value="1"/>
</dbReference>
<dbReference type="Proteomes" id="UP000247586">
    <property type="component" value="Chromosome"/>
</dbReference>
<evidence type="ECO:0008006" key="3">
    <source>
        <dbReference type="Google" id="ProtNLM"/>
    </source>
</evidence>
<dbReference type="AlphaFoldDB" id="A0A2U9IVH5"/>
<dbReference type="PANTHER" id="PTHR43881:SF1">
    <property type="entry name" value="GAMMA-GLUTAMYLTRANSPEPTIDASE (AFU_ORTHOLOGUE AFUA_4G13580)"/>
    <property type="match status" value="1"/>
</dbReference>
<dbReference type="EMBL" id="CP029287">
    <property type="protein sequence ID" value="AWR99867.1"/>
    <property type="molecule type" value="Genomic_DNA"/>
</dbReference>
<name>A0A2U9IVH5_9CREN</name>
<evidence type="ECO:0000313" key="1">
    <source>
        <dbReference type="EMBL" id="AWR99867.1"/>
    </source>
</evidence>
<dbReference type="RefSeq" id="WP_110369404.1">
    <property type="nucleotide sequence ID" value="NZ_CP029287.2"/>
</dbReference>
<dbReference type="InterPro" id="IPR052896">
    <property type="entry name" value="GGT-like_enzyme"/>
</dbReference>
<organism evidence="1 2">
    <name type="scientific">Metallosphaera hakonensis JCM 8857 = DSM 7519</name>
    <dbReference type="NCBI Taxonomy" id="1293036"/>
    <lineage>
        <taxon>Archaea</taxon>
        <taxon>Thermoproteota</taxon>
        <taxon>Thermoprotei</taxon>
        <taxon>Sulfolobales</taxon>
        <taxon>Sulfolobaceae</taxon>
        <taxon>Metallosphaera</taxon>
    </lineage>
</organism>
<dbReference type="PRINTS" id="PR01210">
    <property type="entry name" value="GGTRANSPTASE"/>
</dbReference>
<reference evidence="2" key="3">
    <citation type="submission" date="2020-03" db="EMBL/GenBank/DDBJ databases">
        <title>Sequencing and Assembly of Multiple Reported Metal-Biooxidizing Members of the Extremely Thermoacidophilic Archaeal Family Sulfolobaceae.</title>
        <authorList>
            <person name="Counts J.A."/>
            <person name="Kelly R.M."/>
        </authorList>
    </citation>
    <scope>NUCLEOTIDE SEQUENCE [LARGE SCALE GENOMIC DNA]</scope>
    <source>
        <strain evidence="2">HO1-1</strain>
    </source>
</reference>
<reference evidence="2" key="2">
    <citation type="submission" date="2020-03" db="EMBL/GenBank/DDBJ databases">
        <title>Complete Genome Sequences of Extremely Thermoacidophilic, Metal-Mobilizing Type-Strain Members of the Archaeal Family Sulfolobaceae: Acidianus brierleyi DSM-1651T, Acidianus sulfidivorans DSM-18786T, Metallosphaera hakonensis DSM-7519T, and Metallosphaera prunae DSM-10039T.</title>
        <authorList>
            <person name="Counts J.A."/>
            <person name="Kelly R.M."/>
        </authorList>
    </citation>
    <scope>NUCLEOTIDE SEQUENCE [LARGE SCALE GENOMIC DNA]</scope>
    <source>
        <strain evidence="2">HO1-1</strain>
    </source>
</reference>
<proteinExistence type="predicted"/>
<dbReference type="Pfam" id="PF01019">
    <property type="entry name" value="G_glu_transpept"/>
    <property type="match status" value="1"/>
</dbReference>
<reference evidence="1 2" key="1">
    <citation type="submission" date="2018-05" db="EMBL/GenBank/DDBJ databases">
        <title>Complete Genome Sequences of Extremely Thermoacidophilic, Metal-Mobilizing Type-Strain Members of the Archaeal Family Sulfolobaceae: Acidianus brierleyi DSM-1651T, Acidianus sulfidivorans DSM-18786T, Metallosphaera hakonensis DSM-7519T, and Metallosphaera prunae DSM-10039T.</title>
        <authorList>
            <person name="Counts J.A."/>
            <person name="Kelly R.M."/>
        </authorList>
    </citation>
    <scope>NUCLEOTIDE SEQUENCE [LARGE SCALE GENOMIC DNA]</scope>
    <source>
        <strain evidence="1 2">HO1-1</strain>
    </source>
</reference>
<dbReference type="InterPro" id="IPR029055">
    <property type="entry name" value="Ntn_hydrolases_N"/>
</dbReference>
<dbReference type="Gene3D" id="3.60.20.40">
    <property type="match status" value="1"/>
</dbReference>
<keyword evidence="2" id="KW-1185">Reference proteome</keyword>
<protein>
    <recommendedName>
        <fullName evidence="3">Gamma-glutamyltransferase</fullName>
    </recommendedName>
</protein>
<dbReference type="InterPro" id="IPR043137">
    <property type="entry name" value="GGT_ssub_C"/>
</dbReference>
<dbReference type="Gene3D" id="1.10.246.130">
    <property type="match status" value="1"/>
</dbReference>
<dbReference type="STRING" id="1293036.GCA_001315825_02918"/>
<evidence type="ECO:0000313" key="2">
    <source>
        <dbReference type="Proteomes" id="UP000247586"/>
    </source>
</evidence>
<gene>
    <name evidence="1" type="ORF">DFR87_09390</name>
</gene>
<dbReference type="OrthoDB" id="183046at2157"/>
<accession>A0A2U9IVH5</accession>
<dbReference type="PANTHER" id="PTHR43881">
    <property type="entry name" value="GAMMA-GLUTAMYLTRANSPEPTIDASE (AFU_ORTHOLOGUE AFUA_4G13580)"/>
    <property type="match status" value="1"/>
</dbReference>
<dbReference type="KEGG" id="mhk:DFR87_09390"/>
<dbReference type="InterPro" id="IPR043138">
    <property type="entry name" value="GGT_lsub"/>
</dbReference>
<dbReference type="GeneID" id="36835554"/>
<sequence length="523" mass="57559">MYAVATDHELATEAAVKMLRGGGNAFDAAVAAAAVLSVVDPYMSGLGGFGVALLSHQGKIRGLNFIGTAPRRLKLEELTMEDPWEDYKPSAEGPLSYLVPGSVAGWGEISKLGRLSWEKVMEPAVEAAHAHVVTQRIWKFYEGIKDRAAKHQTNYRTFYESGRFPMPGEVLRQPELERTLRLLAEEGWTSMYAGTLAQKLAESVKSQGGVMDEEDLKSFSVKWLDPINVELMGHEVYSLPQGTGGVSVLEWLNVIRKLNPPGTWDSPSFAHAFLEAGKLVFRDEDAYNTGKDYIRVPVDLLLSEDHAEELASSVSWKAKFYPKVSKSTYGLHTTSLSVLDGEGNWISMTLTQMYGFDRNGLLEELGFSLNDGVCYFSLDPKDKERLEPGQRPRYPLAPSAALMGDDVVTLGAAGGWTIPQTVTQTLLKVLMFGMDVNQAISSPRYVLRYRDNSIPYPPGTVVEVEKLPESTVRELENMGHIIGRHTPIDRTPTGAVNGVQLRGKTPMAGAEVRREGMSNVFIG</sequence>